<keyword evidence="7 9" id="KW-0057">Aromatic amino acid biosynthesis</keyword>
<dbReference type="PIRSF" id="PIRSF000505">
    <property type="entry name" value="EPSPS"/>
    <property type="match status" value="1"/>
</dbReference>
<dbReference type="GO" id="GO:0005737">
    <property type="term" value="C:cytoplasm"/>
    <property type="evidence" value="ECO:0007669"/>
    <property type="project" value="UniProtKB-SubCell"/>
</dbReference>
<sequence length="430" mass="46448">MTTRNLKTAKQGLQGTLTIPGDKSISHRAVMLGSFAQGITEIRNLLHSADVKSTIQALRALGVEFEEQATVLRIRGRQLADLHAPSEPLDMGNSGTTTRLLMGLFSRLPFDVELIGDGSLSKRPMDRVAIPLRTMGAQIDLTNGHLPARIHANDRLQGIDYTLPVASAQVKTALIFAALQADTVSHIEEPVVTRDHSERMLLAMQRPVERHQHTVIVRPGLQLVAPQIVVPGDFSSAAFWLVAGLIVPQTQLYLQNVGINPTRTGLVKLLQRMGATITVQNRISTAEPVADLSVVHQQLHGIEVVADDIPGAVDEIPMLVLAATQANGLTIIHGAQELRVKETDRIATVTTELNKLGAQVEELPDGFKITGPTRLHAPAGTMVSSHGDHRIGMMLAIAALITDGQVVLEDADAVDVSYPQFFADLEKVLV</sequence>
<dbReference type="InterPro" id="IPR023193">
    <property type="entry name" value="EPSP_synthase_CS"/>
</dbReference>
<comment type="function">
    <text evidence="1 9">Catalyzes the transfer of the enolpyruvyl moiety of phosphoenolpyruvate (PEP) to the 5-hydroxyl of shikimate-3-phosphate (S3P) to produce enolpyruvyl shikimate-3-phosphate and inorganic phosphate.</text>
</comment>
<dbReference type="EMBL" id="QRAS01000002">
    <property type="protein sequence ID" value="RDL06663.1"/>
    <property type="molecule type" value="Genomic_DNA"/>
</dbReference>
<dbReference type="PANTHER" id="PTHR21090:SF5">
    <property type="entry name" value="PENTAFUNCTIONAL AROM POLYPEPTIDE"/>
    <property type="match status" value="1"/>
</dbReference>
<feature type="active site" description="Proton acceptor" evidence="9">
    <location>
        <position position="314"/>
    </location>
</feature>
<feature type="binding site" evidence="9">
    <location>
        <position position="167"/>
    </location>
    <ligand>
        <name>3-phosphoshikimate</name>
        <dbReference type="ChEBI" id="CHEBI:145989"/>
    </ligand>
</feature>
<dbReference type="Pfam" id="PF00275">
    <property type="entry name" value="EPSP_synthase"/>
    <property type="match status" value="1"/>
</dbReference>
<keyword evidence="6 9" id="KW-0808">Transferase</keyword>
<dbReference type="HAMAP" id="MF_00210">
    <property type="entry name" value="EPSP_synth"/>
    <property type="match status" value="1"/>
</dbReference>
<evidence type="ECO:0000256" key="9">
    <source>
        <dbReference type="HAMAP-Rule" id="MF_00210"/>
    </source>
</evidence>
<feature type="binding site" evidence="9">
    <location>
        <position position="23"/>
    </location>
    <ligand>
        <name>phosphoenolpyruvate</name>
        <dbReference type="ChEBI" id="CHEBI:58702"/>
    </ligand>
</feature>
<feature type="binding site" evidence="9">
    <location>
        <position position="23"/>
    </location>
    <ligand>
        <name>3-phosphoshikimate</name>
        <dbReference type="ChEBI" id="CHEBI:145989"/>
    </ligand>
</feature>
<feature type="binding site" evidence="9">
    <location>
        <position position="169"/>
    </location>
    <ligand>
        <name>3-phosphoshikimate</name>
        <dbReference type="ChEBI" id="CHEBI:145989"/>
    </ligand>
</feature>
<evidence type="ECO:0000256" key="4">
    <source>
        <dbReference type="ARBA" id="ARBA00022490"/>
    </source>
</evidence>
<feature type="domain" description="Enolpyruvate transferase" evidence="10">
    <location>
        <begin position="10"/>
        <end position="425"/>
    </location>
</feature>
<dbReference type="GO" id="GO:0003866">
    <property type="term" value="F:3-phosphoshikimate 1-carboxyvinyltransferase activity"/>
    <property type="evidence" value="ECO:0007669"/>
    <property type="project" value="UniProtKB-UniRule"/>
</dbReference>
<dbReference type="Proteomes" id="UP000254912">
    <property type="component" value="Unassembled WGS sequence"/>
</dbReference>
<protein>
    <recommendedName>
        <fullName evidence="9">3-phosphoshikimate 1-carboxyvinyltransferase</fullName>
        <ecNumber evidence="9">2.5.1.19</ecNumber>
    </recommendedName>
    <alternativeName>
        <fullName evidence="9">5-enolpyruvylshikimate-3-phosphate synthase</fullName>
        <shortName evidence="9">EPSP synthase</shortName>
        <shortName evidence="9">EPSPS</shortName>
    </alternativeName>
</protein>
<proteinExistence type="inferred from homology"/>
<feature type="binding site" evidence="9">
    <location>
        <position position="314"/>
    </location>
    <ligand>
        <name>3-phosphoshikimate</name>
        <dbReference type="ChEBI" id="CHEBI:145989"/>
    </ligand>
</feature>
<dbReference type="GO" id="GO:0009423">
    <property type="term" value="P:chorismate biosynthetic process"/>
    <property type="evidence" value="ECO:0007669"/>
    <property type="project" value="UniProtKB-UniRule"/>
</dbReference>
<dbReference type="InterPro" id="IPR013792">
    <property type="entry name" value="RNA3'P_cycl/enolpyr_Trfase_a/b"/>
</dbReference>
<evidence type="ECO:0000256" key="6">
    <source>
        <dbReference type="ARBA" id="ARBA00022679"/>
    </source>
</evidence>
<dbReference type="SUPFAM" id="SSF55205">
    <property type="entry name" value="EPT/RTPC-like"/>
    <property type="match status" value="1"/>
</dbReference>
<feature type="binding site" evidence="9">
    <location>
        <position position="24"/>
    </location>
    <ligand>
        <name>3-phosphoshikimate</name>
        <dbReference type="ChEBI" id="CHEBI:145989"/>
    </ligand>
</feature>
<dbReference type="RefSeq" id="WP_070230783.1">
    <property type="nucleotide sequence ID" value="NZ_BJYO01000003.1"/>
</dbReference>
<keyword evidence="5 9" id="KW-0028">Amino-acid biosynthesis</keyword>
<keyword evidence="12" id="KW-1185">Reference proteome</keyword>
<evidence type="ECO:0000313" key="12">
    <source>
        <dbReference type="Proteomes" id="UP000254912"/>
    </source>
</evidence>
<comment type="similarity">
    <text evidence="3 9">Belongs to the EPSP synthase family.</text>
</comment>
<dbReference type="GO" id="GO:0009073">
    <property type="term" value="P:aromatic amino acid family biosynthetic process"/>
    <property type="evidence" value="ECO:0007669"/>
    <property type="project" value="UniProtKB-KW"/>
</dbReference>
<comment type="subcellular location">
    <subcellularLocation>
        <location evidence="9">Cytoplasm</location>
    </subcellularLocation>
</comment>
<feature type="binding site" evidence="9">
    <location>
        <position position="390"/>
    </location>
    <ligand>
        <name>phosphoenolpyruvate</name>
        <dbReference type="ChEBI" id="CHEBI:58702"/>
    </ligand>
</feature>
<name>A0A370RM67_9LACO</name>
<comment type="pathway">
    <text evidence="2 9">Metabolic intermediate biosynthesis; chorismate biosynthesis; chorismate from D-erythrose 4-phosphate and phosphoenolpyruvate: step 6/7.</text>
</comment>
<evidence type="ECO:0000313" key="11">
    <source>
        <dbReference type="EMBL" id="RDL06663.1"/>
    </source>
</evidence>
<dbReference type="FunFam" id="3.65.10.10:FF:000006">
    <property type="entry name" value="3-phosphoshikimate 1-carboxyvinyltransferase"/>
    <property type="match status" value="1"/>
</dbReference>
<evidence type="ECO:0000256" key="8">
    <source>
        <dbReference type="ARBA" id="ARBA00044633"/>
    </source>
</evidence>
<dbReference type="Gene3D" id="3.65.10.10">
    <property type="entry name" value="Enolpyruvate transferase domain"/>
    <property type="match status" value="2"/>
</dbReference>
<dbReference type="PROSITE" id="PS00104">
    <property type="entry name" value="EPSP_SYNTHASE_1"/>
    <property type="match status" value="1"/>
</dbReference>
<keyword evidence="4 9" id="KW-0963">Cytoplasm</keyword>
<feature type="binding site" evidence="9">
    <location>
        <position position="345"/>
    </location>
    <ligand>
        <name>phosphoenolpyruvate</name>
        <dbReference type="ChEBI" id="CHEBI:58702"/>
    </ligand>
</feature>
<dbReference type="PROSITE" id="PS00885">
    <property type="entry name" value="EPSP_SYNTHASE_2"/>
    <property type="match status" value="1"/>
</dbReference>
<dbReference type="PANTHER" id="PTHR21090">
    <property type="entry name" value="AROM/DEHYDROQUINATE SYNTHASE"/>
    <property type="match status" value="1"/>
</dbReference>
<feature type="binding site" evidence="9">
    <location>
        <position position="169"/>
    </location>
    <ligand>
        <name>phosphoenolpyruvate</name>
        <dbReference type="ChEBI" id="CHEBI:58702"/>
    </ligand>
</feature>
<comment type="catalytic activity">
    <reaction evidence="8">
        <text>3-phosphoshikimate + phosphoenolpyruvate = 5-O-(1-carboxyvinyl)-3-phosphoshikimate + phosphate</text>
        <dbReference type="Rhea" id="RHEA:21256"/>
        <dbReference type="ChEBI" id="CHEBI:43474"/>
        <dbReference type="ChEBI" id="CHEBI:57701"/>
        <dbReference type="ChEBI" id="CHEBI:58702"/>
        <dbReference type="ChEBI" id="CHEBI:145989"/>
        <dbReference type="EC" id="2.5.1.19"/>
    </reaction>
    <physiologicalReaction direction="left-to-right" evidence="8">
        <dbReference type="Rhea" id="RHEA:21257"/>
    </physiologicalReaction>
</comment>
<dbReference type="UniPathway" id="UPA00053">
    <property type="reaction ID" value="UER00089"/>
</dbReference>
<feature type="binding site" evidence="9">
    <location>
        <position position="28"/>
    </location>
    <ligand>
        <name>3-phosphoshikimate</name>
        <dbReference type="ChEBI" id="CHEBI:145989"/>
    </ligand>
</feature>
<dbReference type="FunFam" id="3.65.10.10:FF:000005">
    <property type="entry name" value="3-phosphoshikimate 1-carboxyvinyltransferase"/>
    <property type="match status" value="1"/>
</dbReference>
<evidence type="ECO:0000256" key="2">
    <source>
        <dbReference type="ARBA" id="ARBA00004811"/>
    </source>
</evidence>
<dbReference type="EC" id="2.5.1.19" evidence="9"/>
<evidence type="ECO:0000256" key="7">
    <source>
        <dbReference type="ARBA" id="ARBA00023141"/>
    </source>
</evidence>
<dbReference type="InterPro" id="IPR006264">
    <property type="entry name" value="EPSP_synthase"/>
</dbReference>
<dbReference type="NCBIfam" id="TIGR01356">
    <property type="entry name" value="aroA"/>
    <property type="match status" value="1"/>
</dbReference>
<accession>A0A370RM67</accession>
<evidence type="ECO:0000256" key="3">
    <source>
        <dbReference type="ARBA" id="ARBA00009948"/>
    </source>
</evidence>
<feature type="binding site" evidence="9">
    <location>
        <position position="95"/>
    </location>
    <ligand>
        <name>phosphoenolpyruvate</name>
        <dbReference type="ChEBI" id="CHEBI:58702"/>
    </ligand>
</feature>
<dbReference type="AlphaFoldDB" id="A0A370RM67"/>
<comment type="subunit">
    <text evidence="9">Monomer.</text>
</comment>
<evidence type="ECO:0000259" key="10">
    <source>
        <dbReference type="Pfam" id="PF00275"/>
    </source>
</evidence>
<reference evidence="11 12" key="1">
    <citation type="submission" date="2018-07" db="EMBL/GenBank/DDBJ databases">
        <title>Genomic Encyclopedia of Type Strains, Phase III (KMG-III): the genomes of soil and plant-associated and newly described type strains.</title>
        <authorList>
            <person name="Whitman W."/>
        </authorList>
    </citation>
    <scope>NUCLEOTIDE SEQUENCE [LARGE SCALE GENOMIC DNA]</scope>
    <source>
        <strain evidence="11 12">CECT 7031</strain>
    </source>
</reference>
<evidence type="ECO:0000256" key="5">
    <source>
        <dbReference type="ARBA" id="ARBA00022605"/>
    </source>
</evidence>
<feature type="binding site" evidence="9">
    <location>
        <position position="123"/>
    </location>
    <ligand>
        <name>phosphoenolpyruvate</name>
        <dbReference type="ChEBI" id="CHEBI:58702"/>
    </ligand>
</feature>
<comment type="caution">
    <text evidence="11">The sequence shown here is derived from an EMBL/GenBank/DDBJ whole genome shotgun (WGS) entry which is preliminary data.</text>
</comment>
<dbReference type="InterPro" id="IPR001986">
    <property type="entry name" value="Enolpyruvate_Tfrase_dom"/>
</dbReference>
<gene>
    <name evidence="9" type="primary">aroA</name>
    <name evidence="11" type="ORF">DFP99_1051</name>
</gene>
<feature type="binding site" evidence="9">
    <location>
        <position position="341"/>
    </location>
    <ligand>
        <name>3-phosphoshikimate</name>
        <dbReference type="ChEBI" id="CHEBI:145989"/>
    </ligand>
</feature>
<dbReference type="GO" id="GO:0008652">
    <property type="term" value="P:amino acid biosynthetic process"/>
    <property type="evidence" value="ECO:0007669"/>
    <property type="project" value="UniProtKB-KW"/>
</dbReference>
<dbReference type="CDD" id="cd01556">
    <property type="entry name" value="EPSP_synthase"/>
    <property type="match status" value="1"/>
</dbReference>
<comment type="caution">
    <text evidence="9">Lacks conserved residue(s) required for the propagation of feature annotation.</text>
</comment>
<evidence type="ECO:0000256" key="1">
    <source>
        <dbReference type="ARBA" id="ARBA00002174"/>
    </source>
</evidence>
<dbReference type="InterPro" id="IPR036968">
    <property type="entry name" value="Enolpyruvate_Tfrase_sf"/>
</dbReference>
<organism evidence="11 12">
    <name type="scientific">Weissella soli</name>
    <dbReference type="NCBI Taxonomy" id="155866"/>
    <lineage>
        <taxon>Bacteria</taxon>
        <taxon>Bacillati</taxon>
        <taxon>Bacillota</taxon>
        <taxon>Bacilli</taxon>
        <taxon>Lactobacillales</taxon>
        <taxon>Lactobacillaceae</taxon>
        <taxon>Weissella</taxon>
    </lineage>
</organism>